<keyword evidence="2" id="KW-1185">Reference proteome</keyword>
<proteinExistence type="predicted"/>
<dbReference type="SUPFAM" id="SSF53335">
    <property type="entry name" value="S-adenosyl-L-methionine-dependent methyltransferases"/>
    <property type="match status" value="1"/>
</dbReference>
<sequence length="250" mass="28526">MNFAKIAKKGTRGCLEAVRNKDPTSFTYITLITEAFLRCLLPSGKVFIPALNWENFNTKTWEIRKDTIRLTYARTVIVGAFMSGGLEFNTMKKQDILIIGLGGGVLNNYFAQMKNQTLNITVVDIDPVMKTIAKKWFGFEESPLHRIIIDDGVRFIHDAAKKGLSYLGLSTRFDCDFSRGKVRYHYYRCAVIVDIVTQPDAREEAQKMLFCSAKENNSYLDNRDELHNRFVAVDKALGFQLIEKGQYPPD</sequence>
<accession>A0A3P7L994</accession>
<dbReference type="AlphaFoldDB" id="A0A3P7L994"/>
<gene>
    <name evidence="1" type="ORF">SVUK_LOCUS10716</name>
</gene>
<protein>
    <recommendedName>
        <fullName evidence="3">PABS domain-containing protein</fullName>
    </recommendedName>
</protein>
<name>A0A3P7L994_STRVU</name>
<dbReference type="OrthoDB" id="5830820at2759"/>
<evidence type="ECO:0008006" key="3">
    <source>
        <dbReference type="Google" id="ProtNLM"/>
    </source>
</evidence>
<reference evidence="1 2" key="1">
    <citation type="submission" date="2018-11" db="EMBL/GenBank/DDBJ databases">
        <authorList>
            <consortium name="Pathogen Informatics"/>
        </authorList>
    </citation>
    <scope>NUCLEOTIDE SEQUENCE [LARGE SCALE GENOMIC DNA]</scope>
</reference>
<dbReference type="Gene3D" id="3.40.50.150">
    <property type="entry name" value="Vaccinia Virus protein VP39"/>
    <property type="match status" value="1"/>
</dbReference>
<dbReference type="EMBL" id="UYYB01095740">
    <property type="protein sequence ID" value="VDM75718.1"/>
    <property type="molecule type" value="Genomic_DNA"/>
</dbReference>
<dbReference type="InterPro" id="IPR029063">
    <property type="entry name" value="SAM-dependent_MTases_sf"/>
</dbReference>
<dbReference type="Proteomes" id="UP000270094">
    <property type="component" value="Unassembled WGS sequence"/>
</dbReference>
<evidence type="ECO:0000313" key="2">
    <source>
        <dbReference type="Proteomes" id="UP000270094"/>
    </source>
</evidence>
<organism evidence="1 2">
    <name type="scientific">Strongylus vulgaris</name>
    <name type="common">Blood worm</name>
    <dbReference type="NCBI Taxonomy" id="40348"/>
    <lineage>
        <taxon>Eukaryota</taxon>
        <taxon>Metazoa</taxon>
        <taxon>Ecdysozoa</taxon>
        <taxon>Nematoda</taxon>
        <taxon>Chromadorea</taxon>
        <taxon>Rhabditida</taxon>
        <taxon>Rhabditina</taxon>
        <taxon>Rhabditomorpha</taxon>
        <taxon>Strongyloidea</taxon>
        <taxon>Strongylidae</taxon>
        <taxon>Strongylus</taxon>
    </lineage>
</organism>
<evidence type="ECO:0000313" key="1">
    <source>
        <dbReference type="EMBL" id="VDM75718.1"/>
    </source>
</evidence>